<proteinExistence type="predicted"/>
<name>A0A2H3CW84_ARMGA</name>
<keyword evidence="3" id="KW-1185">Reference proteome</keyword>
<protein>
    <submittedName>
        <fullName evidence="2">Uncharacterized protein</fullName>
    </submittedName>
</protein>
<evidence type="ECO:0000313" key="2">
    <source>
        <dbReference type="EMBL" id="PBK82718.1"/>
    </source>
</evidence>
<dbReference type="AlphaFoldDB" id="A0A2H3CW84"/>
<gene>
    <name evidence="2" type="ORF">ARMGADRAFT_1090038</name>
</gene>
<sequence length="162" mass="17765">MAESTDPAEATALKAYDDMYRKLQDLQDNLPDSDTDGTVDSWILNVHSLWHIMHANWARAGISSRAWCGVEMTLVEALPNIQEDSITVAFAEYNKLVGCARQSGIELFPLPVPDRPARRQTPTNRASSHAASSPTHARQRSMVLSATPLPSTPAKEKTPVPS</sequence>
<evidence type="ECO:0000256" key="1">
    <source>
        <dbReference type="SAM" id="MobiDB-lite"/>
    </source>
</evidence>
<accession>A0A2H3CW84</accession>
<feature type="region of interest" description="Disordered" evidence="1">
    <location>
        <begin position="109"/>
        <end position="162"/>
    </location>
</feature>
<evidence type="ECO:0000313" key="3">
    <source>
        <dbReference type="Proteomes" id="UP000217790"/>
    </source>
</evidence>
<dbReference type="Proteomes" id="UP000217790">
    <property type="component" value="Unassembled WGS sequence"/>
</dbReference>
<organism evidence="2 3">
    <name type="scientific">Armillaria gallica</name>
    <name type="common">Bulbous honey fungus</name>
    <name type="synonym">Armillaria bulbosa</name>
    <dbReference type="NCBI Taxonomy" id="47427"/>
    <lineage>
        <taxon>Eukaryota</taxon>
        <taxon>Fungi</taxon>
        <taxon>Dikarya</taxon>
        <taxon>Basidiomycota</taxon>
        <taxon>Agaricomycotina</taxon>
        <taxon>Agaricomycetes</taxon>
        <taxon>Agaricomycetidae</taxon>
        <taxon>Agaricales</taxon>
        <taxon>Marasmiineae</taxon>
        <taxon>Physalacriaceae</taxon>
        <taxon>Armillaria</taxon>
    </lineage>
</organism>
<feature type="compositionally biased region" description="Low complexity" evidence="1">
    <location>
        <begin position="126"/>
        <end position="136"/>
    </location>
</feature>
<dbReference type="EMBL" id="KZ293713">
    <property type="protein sequence ID" value="PBK82718.1"/>
    <property type="molecule type" value="Genomic_DNA"/>
</dbReference>
<reference evidence="3" key="1">
    <citation type="journal article" date="2017" name="Nat. Ecol. Evol.">
        <title>Genome expansion and lineage-specific genetic innovations in the forest pathogenic fungi Armillaria.</title>
        <authorList>
            <person name="Sipos G."/>
            <person name="Prasanna A.N."/>
            <person name="Walter M.C."/>
            <person name="O'Connor E."/>
            <person name="Balint B."/>
            <person name="Krizsan K."/>
            <person name="Kiss B."/>
            <person name="Hess J."/>
            <person name="Varga T."/>
            <person name="Slot J."/>
            <person name="Riley R."/>
            <person name="Boka B."/>
            <person name="Rigling D."/>
            <person name="Barry K."/>
            <person name="Lee J."/>
            <person name="Mihaltcheva S."/>
            <person name="LaButti K."/>
            <person name="Lipzen A."/>
            <person name="Waldron R."/>
            <person name="Moloney N.M."/>
            <person name="Sperisen C."/>
            <person name="Kredics L."/>
            <person name="Vagvoelgyi C."/>
            <person name="Patrignani A."/>
            <person name="Fitzpatrick D."/>
            <person name="Nagy I."/>
            <person name="Doyle S."/>
            <person name="Anderson J.B."/>
            <person name="Grigoriev I.V."/>
            <person name="Gueldener U."/>
            <person name="Muensterkoetter M."/>
            <person name="Nagy L.G."/>
        </authorList>
    </citation>
    <scope>NUCLEOTIDE SEQUENCE [LARGE SCALE GENOMIC DNA]</scope>
    <source>
        <strain evidence="3">Ar21-2</strain>
    </source>
</reference>
<dbReference type="InParanoid" id="A0A2H3CW84"/>
<dbReference type="OrthoDB" id="2999217at2759"/>